<evidence type="ECO:0000313" key="2">
    <source>
        <dbReference type="EMBL" id="KAK3601632.1"/>
    </source>
</evidence>
<sequence>MRKTPFGGRKGKGEEQKRSGTRGGPREEKRGKKPRRGFYYPIRKKGEGGKKRGVGSRGETRSKRVGGRENPGPTKKASTQKGVPKKEETQKQNKKIWKIWRGPVEGFFQEGKIRG</sequence>
<reference evidence="2" key="2">
    <citation type="journal article" date="2021" name="Genome Biol. Evol.">
        <title>Developing a high-quality reference genome for a parasitic bivalve with doubly uniparental inheritance (Bivalvia: Unionida).</title>
        <authorList>
            <person name="Smith C.H."/>
        </authorList>
    </citation>
    <scope>NUCLEOTIDE SEQUENCE</scope>
    <source>
        <strain evidence="2">CHS0354</strain>
        <tissue evidence="2">Mantle</tissue>
    </source>
</reference>
<evidence type="ECO:0000256" key="1">
    <source>
        <dbReference type="SAM" id="MobiDB-lite"/>
    </source>
</evidence>
<feature type="region of interest" description="Disordered" evidence="1">
    <location>
        <begin position="1"/>
        <end position="93"/>
    </location>
</feature>
<dbReference type="AlphaFoldDB" id="A0AAE0T0P2"/>
<dbReference type="Proteomes" id="UP001195483">
    <property type="component" value="Unassembled WGS sequence"/>
</dbReference>
<feature type="non-terminal residue" evidence="2">
    <location>
        <position position="115"/>
    </location>
</feature>
<gene>
    <name evidence="2" type="ORF">CHS0354_038189</name>
</gene>
<feature type="compositionally biased region" description="Basic and acidic residues" evidence="1">
    <location>
        <begin position="11"/>
        <end position="30"/>
    </location>
</feature>
<comment type="caution">
    <text evidence="2">The sequence shown here is derived from an EMBL/GenBank/DDBJ whole genome shotgun (WGS) entry which is preliminary data.</text>
</comment>
<organism evidence="2 3">
    <name type="scientific">Potamilus streckersoni</name>
    <dbReference type="NCBI Taxonomy" id="2493646"/>
    <lineage>
        <taxon>Eukaryota</taxon>
        <taxon>Metazoa</taxon>
        <taxon>Spiralia</taxon>
        <taxon>Lophotrochozoa</taxon>
        <taxon>Mollusca</taxon>
        <taxon>Bivalvia</taxon>
        <taxon>Autobranchia</taxon>
        <taxon>Heteroconchia</taxon>
        <taxon>Palaeoheterodonta</taxon>
        <taxon>Unionida</taxon>
        <taxon>Unionoidea</taxon>
        <taxon>Unionidae</taxon>
        <taxon>Ambleminae</taxon>
        <taxon>Lampsilini</taxon>
        <taxon>Potamilus</taxon>
    </lineage>
</organism>
<accession>A0AAE0T0P2</accession>
<keyword evidence="3" id="KW-1185">Reference proteome</keyword>
<reference evidence="2" key="3">
    <citation type="submission" date="2023-05" db="EMBL/GenBank/DDBJ databases">
        <authorList>
            <person name="Smith C.H."/>
        </authorList>
    </citation>
    <scope>NUCLEOTIDE SEQUENCE</scope>
    <source>
        <strain evidence="2">CHS0354</strain>
        <tissue evidence="2">Mantle</tissue>
    </source>
</reference>
<name>A0AAE0T0P2_9BIVA</name>
<evidence type="ECO:0000313" key="3">
    <source>
        <dbReference type="Proteomes" id="UP001195483"/>
    </source>
</evidence>
<protein>
    <submittedName>
        <fullName evidence="2">Uncharacterized protein</fullName>
    </submittedName>
</protein>
<proteinExistence type="predicted"/>
<dbReference type="EMBL" id="JAEAOA010002230">
    <property type="protein sequence ID" value="KAK3601632.1"/>
    <property type="molecule type" value="Genomic_DNA"/>
</dbReference>
<reference evidence="2" key="1">
    <citation type="journal article" date="2021" name="Genome Biol. Evol.">
        <title>A High-Quality Reference Genome for a Parasitic Bivalve with Doubly Uniparental Inheritance (Bivalvia: Unionida).</title>
        <authorList>
            <person name="Smith C.H."/>
        </authorList>
    </citation>
    <scope>NUCLEOTIDE SEQUENCE</scope>
    <source>
        <strain evidence="2">CHS0354</strain>
    </source>
</reference>